<keyword evidence="18" id="KW-1185">Reference proteome</keyword>
<dbReference type="InterPro" id="IPR008207">
    <property type="entry name" value="Sig_transdc_His_kin_Hpt_dom"/>
</dbReference>
<comment type="subunit">
    <text evidence="9">At low DSF concentrations, interacts with RpfF.</text>
</comment>
<evidence type="ECO:0000256" key="7">
    <source>
        <dbReference type="ARBA" id="ARBA00022840"/>
    </source>
</evidence>
<dbReference type="EC" id="2.7.13.3" evidence="2"/>
<keyword evidence="13" id="KW-0472">Membrane</keyword>
<dbReference type="InterPro" id="IPR003661">
    <property type="entry name" value="HisK_dim/P_dom"/>
</dbReference>
<dbReference type="Gene3D" id="1.20.120.160">
    <property type="entry name" value="HPT domain"/>
    <property type="match status" value="1"/>
</dbReference>
<keyword evidence="8" id="KW-0902">Two-component regulatory system</keyword>
<protein>
    <recommendedName>
        <fullName evidence="10">Sensory/regulatory protein RpfC</fullName>
        <ecNumber evidence="2">2.7.13.3</ecNumber>
    </recommendedName>
</protein>
<dbReference type="CDD" id="cd17546">
    <property type="entry name" value="REC_hyHK_CKI1_RcsC-like"/>
    <property type="match status" value="2"/>
</dbReference>
<dbReference type="SMART" id="SM00073">
    <property type="entry name" value="HPT"/>
    <property type="match status" value="1"/>
</dbReference>
<feature type="modified residue" description="Phosphohistidine" evidence="11">
    <location>
        <position position="797"/>
    </location>
</feature>
<evidence type="ECO:0000313" key="18">
    <source>
        <dbReference type="Proteomes" id="UP000249688"/>
    </source>
</evidence>
<feature type="transmembrane region" description="Helical" evidence="13">
    <location>
        <begin position="12"/>
        <end position="31"/>
    </location>
</feature>
<dbReference type="InterPro" id="IPR003594">
    <property type="entry name" value="HATPase_dom"/>
</dbReference>
<dbReference type="InterPro" id="IPR011006">
    <property type="entry name" value="CheY-like_superfamily"/>
</dbReference>
<dbReference type="Gene3D" id="3.40.50.2300">
    <property type="match status" value="2"/>
</dbReference>
<dbReference type="Pfam" id="PF00072">
    <property type="entry name" value="Response_reg"/>
    <property type="match status" value="2"/>
</dbReference>
<dbReference type="SMART" id="SM00387">
    <property type="entry name" value="HATPase_c"/>
    <property type="match status" value="1"/>
</dbReference>
<dbReference type="Pfam" id="PF02518">
    <property type="entry name" value="HATPase_c"/>
    <property type="match status" value="1"/>
</dbReference>
<organism evidence="17 18">
    <name type="scientific">Humitalea rosea</name>
    <dbReference type="NCBI Taxonomy" id="990373"/>
    <lineage>
        <taxon>Bacteria</taxon>
        <taxon>Pseudomonadati</taxon>
        <taxon>Pseudomonadota</taxon>
        <taxon>Alphaproteobacteria</taxon>
        <taxon>Acetobacterales</taxon>
        <taxon>Roseomonadaceae</taxon>
        <taxon>Humitalea</taxon>
    </lineage>
</organism>
<feature type="modified residue" description="4-aspartylphosphate" evidence="12">
    <location>
        <position position="504"/>
    </location>
</feature>
<feature type="domain" description="Response regulatory" evidence="15">
    <location>
        <begin position="450"/>
        <end position="572"/>
    </location>
</feature>
<dbReference type="GO" id="GO:0005886">
    <property type="term" value="C:plasma membrane"/>
    <property type="evidence" value="ECO:0007669"/>
    <property type="project" value="UniProtKB-SubCell"/>
</dbReference>
<evidence type="ECO:0000259" key="16">
    <source>
        <dbReference type="PROSITE" id="PS50894"/>
    </source>
</evidence>
<dbReference type="InterPro" id="IPR004358">
    <property type="entry name" value="Sig_transdc_His_kin-like_C"/>
</dbReference>
<dbReference type="GO" id="GO:0000155">
    <property type="term" value="F:phosphorelay sensor kinase activity"/>
    <property type="evidence" value="ECO:0007669"/>
    <property type="project" value="InterPro"/>
</dbReference>
<keyword evidence="4" id="KW-0808">Transferase</keyword>
<evidence type="ECO:0000256" key="9">
    <source>
        <dbReference type="ARBA" id="ARBA00064003"/>
    </source>
</evidence>
<comment type="catalytic activity">
    <reaction evidence="1">
        <text>ATP + protein L-histidine = ADP + protein N-phospho-L-histidine.</text>
        <dbReference type="EC" id="2.7.13.3"/>
    </reaction>
</comment>
<feature type="transmembrane region" description="Helical" evidence="13">
    <location>
        <begin position="37"/>
        <end position="54"/>
    </location>
</feature>
<dbReference type="SUPFAM" id="SSF47384">
    <property type="entry name" value="Homodimeric domain of signal transducing histidine kinase"/>
    <property type="match status" value="1"/>
</dbReference>
<dbReference type="InterPro" id="IPR001789">
    <property type="entry name" value="Sig_transdc_resp-reg_receiver"/>
</dbReference>
<dbReference type="FunFam" id="3.30.565.10:FF:000010">
    <property type="entry name" value="Sensor histidine kinase RcsC"/>
    <property type="match status" value="1"/>
</dbReference>
<accession>A0A2W7IQL9</accession>
<dbReference type="InterPro" id="IPR005467">
    <property type="entry name" value="His_kinase_dom"/>
</dbReference>
<name>A0A2W7IQL9_9PROT</name>
<dbReference type="Gene3D" id="3.30.565.10">
    <property type="entry name" value="Histidine kinase-like ATPase, C-terminal domain"/>
    <property type="match status" value="1"/>
</dbReference>
<evidence type="ECO:0000256" key="12">
    <source>
        <dbReference type="PROSITE-ProRule" id="PRU00169"/>
    </source>
</evidence>
<keyword evidence="6" id="KW-0418">Kinase</keyword>
<evidence type="ECO:0000256" key="8">
    <source>
        <dbReference type="ARBA" id="ARBA00023012"/>
    </source>
</evidence>
<feature type="transmembrane region" description="Helical" evidence="13">
    <location>
        <begin position="66"/>
        <end position="84"/>
    </location>
</feature>
<dbReference type="CDD" id="cd00088">
    <property type="entry name" value="HPT"/>
    <property type="match status" value="1"/>
</dbReference>
<dbReference type="PROSITE" id="PS50109">
    <property type="entry name" value="HIS_KIN"/>
    <property type="match status" value="1"/>
</dbReference>
<feature type="transmembrane region" description="Helical" evidence="13">
    <location>
        <begin position="114"/>
        <end position="134"/>
    </location>
</feature>
<dbReference type="CDD" id="cd00082">
    <property type="entry name" value="HisKA"/>
    <property type="match status" value="1"/>
</dbReference>
<feature type="domain" description="Histidine kinase" evidence="14">
    <location>
        <begin position="210"/>
        <end position="431"/>
    </location>
</feature>
<dbReference type="InterPro" id="IPR036890">
    <property type="entry name" value="HATPase_C_sf"/>
</dbReference>
<keyword evidence="7" id="KW-0067">ATP-binding</keyword>
<dbReference type="OrthoDB" id="7991996at2"/>
<dbReference type="PROSITE" id="PS50110">
    <property type="entry name" value="RESPONSE_REGULATORY"/>
    <property type="match status" value="2"/>
</dbReference>
<dbReference type="CDD" id="cd16922">
    <property type="entry name" value="HATPase_EvgS-ArcB-TorS-like"/>
    <property type="match status" value="1"/>
</dbReference>
<dbReference type="PROSITE" id="PS50894">
    <property type="entry name" value="HPT"/>
    <property type="match status" value="1"/>
</dbReference>
<keyword evidence="3 12" id="KW-0597">Phosphoprotein</keyword>
<dbReference type="Pfam" id="PF00512">
    <property type="entry name" value="HisKA"/>
    <property type="match status" value="1"/>
</dbReference>
<evidence type="ECO:0000256" key="11">
    <source>
        <dbReference type="PROSITE-ProRule" id="PRU00110"/>
    </source>
</evidence>
<dbReference type="InterPro" id="IPR036097">
    <property type="entry name" value="HisK_dim/P_sf"/>
</dbReference>
<keyword evidence="13" id="KW-0812">Transmembrane</keyword>
<evidence type="ECO:0000256" key="6">
    <source>
        <dbReference type="ARBA" id="ARBA00022777"/>
    </source>
</evidence>
<sequence>MLELERLRTRFAGHLVLLLWLHVPLIGLVAMYVHRPALASMAFAGALVAVLHYYWRRRGIATVTRYVSAVVLMGQPALLVYLLAGNPWQMDMHMYFFAALALLIGWCDWRVVVVAALSIVVHHVVLNFILPYAIFPDGPEIGRVYLHIAIVALQSGILIWLSITLVRAFQRIAAMSSEIMEQNATLEGRVRARTREADAANVAKSLFLANMSHEIRTPMNAILGFSHLALRTGMTPKQRDYVQKIRSASGALLVLINDILDFSKIEAGKLVLEHMPFNLRTSLDAAVAIAALRAAEKSIALHVTIDPAVPAILVGDALRLNQILLNLLTNAVKFTPAGEVKVHVRPLPARGKTVMLEILVADSGIGITAEQKQALFNSFTQADSSMTRRFGGTGLGLAITRQLVELMGGSIDVESTPGHGSVFRFTASFGLGEEMAAPEAMPAEELKRLRVMIVDDNAASRQILEEMFATWSVRAVLAASAMEALSELDAAAERGDGYDLLLIDWKMPGMDGLEAAQRILAGTSQRKPPAIIMISAYEREEIILQSRAIGVSAFLVKPFNADQLREAIAKLFRPDAAIAMAVAADPIPKVAPALRGSRVLLVEDNEINSEVAREILTDAGLVVDMAENGRIACEKVFAAGASYAAVLMDLQMPEMDGIEATTLIRARISAQELPIIAMTAHAYDQERRRCVEVGMNDHVAKPVDPVVLIATLDRWLKPERHQRPVVAAPVATTVAEPALPEHLPPFDIEAALLRLNGKRKLLHKLIADFATTFGDTMPRLTEQMAQGQLVEARRLAHTLRGVAGSLEARDVAEAAGALEDAIAQGETQRFAPLHQALQEALAPAIAAARSLLPTTPVVAEPVATEAVLDFSTVQGLLGELRGLLERRSLRARQAADGVKAALGGTPEGARFLAISTAVARLDYAAALASLDEISQPNAHPAEKVS</sequence>
<gene>
    <name evidence="17" type="ORF">C8P66_1058</name>
</gene>
<dbReference type="PANTHER" id="PTHR45339:SF5">
    <property type="entry name" value="HISTIDINE KINASE"/>
    <property type="match status" value="1"/>
</dbReference>
<evidence type="ECO:0000256" key="3">
    <source>
        <dbReference type="ARBA" id="ARBA00022553"/>
    </source>
</evidence>
<dbReference type="PANTHER" id="PTHR45339">
    <property type="entry name" value="HYBRID SIGNAL TRANSDUCTION HISTIDINE KINASE J"/>
    <property type="match status" value="1"/>
</dbReference>
<dbReference type="SUPFAM" id="SSF47226">
    <property type="entry name" value="Histidine-containing phosphotransfer domain, HPT domain"/>
    <property type="match status" value="1"/>
</dbReference>
<proteinExistence type="predicted"/>
<comment type="caution">
    <text evidence="17">The sequence shown here is derived from an EMBL/GenBank/DDBJ whole genome shotgun (WGS) entry which is preliminary data.</text>
</comment>
<evidence type="ECO:0000256" key="1">
    <source>
        <dbReference type="ARBA" id="ARBA00000085"/>
    </source>
</evidence>
<dbReference type="Gene3D" id="1.10.287.130">
    <property type="match status" value="1"/>
</dbReference>
<dbReference type="SMART" id="SM00388">
    <property type="entry name" value="HisKA"/>
    <property type="match status" value="1"/>
</dbReference>
<feature type="modified residue" description="4-aspartylphosphate" evidence="12">
    <location>
        <position position="649"/>
    </location>
</feature>
<evidence type="ECO:0000256" key="4">
    <source>
        <dbReference type="ARBA" id="ARBA00022679"/>
    </source>
</evidence>
<keyword evidence="13" id="KW-1133">Transmembrane helix</keyword>
<evidence type="ECO:0000256" key="2">
    <source>
        <dbReference type="ARBA" id="ARBA00012438"/>
    </source>
</evidence>
<evidence type="ECO:0000256" key="5">
    <source>
        <dbReference type="ARBA" id="ARBA00022741"/>
    </source>
</evidence>
<reference evidence="17 18" key="1">
    <citation type="submission" date="2018-06" db="EMBL/GenBank/DDBJ databases">
        <title>Genomic Encyclopedia of Archaeal and Bacterial Type Strains, Phase II (KMG-II): from individual species to whole genera.</title>
        <authorList>
            <person name="Goeker M."/>
        </authorList>
    </citation>
    <scope>NUCLEOTIDE SEQUENCE [LARGE SCALE GENOMIC DNA]</scope>
    <source>
        <strain evidence="17 18">DSM 24525</strain>
    </source>
</reference>
<evidence type="ECO:0000313" key="17">
    <source>
        <dbReference type="EMBL" id="PZW48261.1"/>
    </source>
</evidence>
<dbReference type="EMBL" id="QKYU01000005">
    <property type="protein sequence ID" value="PZW48261.1"/>
    <property type="molecule type" value="Genomic_DNA"/>
</dbReference>
<dbReference type="SUPFAM" id="SSF52172">
    <property type="entry name" value="CheY-like"/>
    <property type="match status" value="2"/>
</dbReference>
<dbReference type="FunFam" id="1.10.287.130:FF:000002">
    <property type="entry name" value="Two-component osmosensing histidine kinase"/>
    <property type="match status" value="1"/>
</dbReference>
<dbReference type="PRINTS" id="PR00344">
    <property type="entry name" value="BCTRLSENSOR"/>
</dbReference>
<dbReference type="Proteomes" id="UP000249688">
    <property type="component" value="Unassembled WGS sequence"/>
</dbReference>
<dbReference type="Pfam" id="PF01627">
    <property type="entry name" value="Hpt"/>
    <property type="match status" value="1"/>
</dbReference>
<dbReference type="SMART" id="SM00448">
    <property type="entry name" value="REC"/>
    <property type="match status" value="2"/>
</dbReference>
<dbReference type="SUPFAM" id="SSF55874">
    <property type="entry name" value="ATPase domain of HSP90 chaperone/DNA topoisomerase II/histidine kinase"/>
    <property type="match status" value="1"/>
</dbReference>
<feature type="transmembrane region" description="Helical" evidence="13">
    <location>
        <begin position="146"/>
        <end position="166"/>
    </location>
</feature>
<keyword evidence="5" id="KW-0547">Nucleotide-binding</keyword>
<feature type="domain" description="HPt" evidence="16">
    <location>
        <begin position="758"/>
        <end position="855"/>
    </location>
</feature>
<dbReference type="AlphaFoldDB" id="A0A2W7IQL9"/>
<evidence type="ECO:0000259" key="15">
    <source>
        <dbReference type="PROSITE" id="PS50110"/>
    </source>
</evidence>
<evidence type="ECO:0000256" key="10">
    <source>
        <dbReference type="ARBA" id="ARBA00068150"/>
    </source>
</evidence>
<feature type="domain" description="Response regulatory" evidence="15">
    <location>
        <begin position="598"/>
        <end position="716"/>
    </location>
</feature>
<evidence type="ECO:0000256" key="13">
    <source>
        <dbReference type="SAM" id="Phobius"/>
    </source>
</evidence>
<dbReference type="RefSeq" id="WP_111397154.1">
    <property type="nucleotide sequence ID" value="NZ_QKYU01000005.1"/>
</dbReference>
<dbReference type="GO" id="GO:0005524">
    <property type="term" value="F:ATP binding"/>
    <property type="evidence" value="ECO:0007669"/>
    <property type="project" value="UniProtKB-KW"/>
</dbReference>
<evidence type="ECO:0000259" key="14">
    <source>
        <dbReference type="PROSITE" id="PS50109"/>
    </source>
</evidence>
<dbReference type="InterPro" id="IPR036641">
    <property type="entry name" value="HPT_dom_sf"/>
</dbReference>